<accession>A0ABS8PY22</accession>
<dbReference type="InterPro" id="IPR032508">
    <property type="entry name" value="FecR_C"/>
</dbReference>
<evidence type="ECO:0000259" key="2">
    <source>
        <dbReference type="Pfam" id="PF16344"/>
    </source>
</evidence>
<feature type="domain" description="FecR protein" evidence="1">
    <location>
        <begin position="13"/>
        <end position="99"/>
    </location>
</feature>
<dbReference type="InterPro" id="IPR006860">
    <property type="entry name" value="FecR"/>
</dbReference>
<dbReference type="Proteomes" id="UP001199816">
    <property type="component" value="Unassembled WGS sequence"/>
</dbReference>
<organism evidence="3 4">
    <name type="scientific">Niabella pedocola</name>
    <dbReference type="NCBI Taxonomy" id="1752077"/>
    <lineage>
        <taxon>Bacteria</taxon>
        <taxon>Pseudomonadati</taxon>
        <taxon>Bacteroidota</taxon>
        <taxon>Chitinophagia</taxon>
        <taxon>Chitinophagales</taxon>
        <taxon>Chitinophagaceae</taxon>
        <taxon>Niabella</taxon>
    </lineage>
</organism>
<dbReference type="InterPro" id="IPR012373">
    <property type="entry name" value="Ferrdict_sens_TM"/>
</dbReference>
<dbReference type="EMBL" id="JAJNEC010000007">
    <property type="protein sequence ID" value="MCD2425964.1"/>
    <property type="molecule type" value="Genomic_DNA"/>
</dbReference>
<reference evidence="3 4" key="1">
    <citation type="submission" date="2021-11" db="EMBL/GenBank/DDBJ databases">
        <title>Genomic of Niabella pedocola.</title>
        <authorList>
            <person name="Wu T."/>
        </authorList>
    </citation>
    <scope>NUCLEOTIDE SEQUENCE [LARGE SCALE GENOMIC DNA]</scope>
    <source>
        <strain evidence="3 4">JCM 31011</strain>
    </source>
</reference>
<dbReference type="Gene3D" id="3.55.50.30">
    <property type="match status" value="1"/>
</dbReference>
<gene>
    <name evidence="3" type="ORF">LQ567_24485</name>
</gene>
<evidence type="ECO:0000313" key="4">
    <source>
        <dbReference type="Proteomes" id="UP001199816"/>
    </source>
</evidence>
<dbReference type="Pfam" id="PF04773">
    <property type="entry name" value="FecR"/>
    <property type="match status" value="1"/>
</dbReference>
<sequence length="219" mass="25208">MRYYSNTSKDVLPIKAADGSEIRLYPGSEIRFPENFRGRNSRDFWLKGKAQFTVAKNKALPFNVYSKNLVTTALGTVFIVDELSGSTRTRIRLLEGKIKITGGEKEIEKPVHLELTPNREIEINPVSLQIVSESKDRQTDFDRGESFRDDGTTLTFKNMALEKVVQILENNYHLRLQVPAGQLANRFYSGSFKKSDRVYEDMIREINYLHKINIQISKQ</sequence>
<name>A0ABS8PY22_9BACT</name>
<proteinExistence type="predicted"/>
<comment type="caution">
    <text evidence="3">The sequence shown here is derived from an EMBL/GenBank/DDBJ whole genome shotgun (WGS) entry which is preliminary data.</text>
</comment>
<feature type="domain" description="Protein FecR C-terminal" evidence="2">
    <location>
        <begin position="154"/>
        <end position="217"/>
    </location>
</feature>
<keyword evidence="4" id="KW-1185">Reference proteome</keyword>
<dbReference type="PANTHER" id="PTHR30273:SF2">
    <property type="entry name" value="PROTEIN FECR"/>
    <property type="match status" value="1"/>
</dbReference>
<evidence type="ECO:0000313" key="3">
    <source>
        <dbReference type="EMBL" id="MCD2425964.1"/>
    </source>
</evidence>
<evidence type="ECO:0000259" key="1">
    <source>
        <dbReference type="Pfam" id="PF04773"/>
    </source>
</evidence>
<protein>
    <submittedName>
        <fullName evidence="3">FecR domain-containing protein</fullName>
    </submittedName>
</protein>
<dbReference type="Pfam" id="PF16344">
    <property type="entry name" value="FecR_C"/>
    <property type="match status" value="1"/>
</dbReference>
<dbReference type="PANTHER" id="PTHR30273">
    <property type="entry name" value="PERIPLASMIC SIGNAL SENSOR AND SIGMA FACTOR ACTIVATOR FECR-RELATED"/>
    <property type="match status" value="1"/>
</dbReference>
<dbReference type="Gene3D" id="2.60.120.1440">
    <property type="match status" value="1"/>
</dbReference>